<sequence length="121" mass="13977">MNFPFRSILDTTNSNHQIHTTVEQHDTQPYTISTSDLLISAFPIGFFIGWTGFFIVVSKIRRSVVDKMIVTTNSLQKMRCQNCQFYSNNRYLNCAVQPSIVLTKDAENCPDYCPTHKNFHH</sequence>
<keyword evidence="1" id="KW-1133">Transmembrane helix</keyword>
<keyword evidence="1" id="KW-0812">Transmembrane</keyword>
<dbReference type="RefSeq" id="WP_208352943.1">
    <property type="nucleotide sequence ID" value="NZ_JAALHA020000025.1"/>
</dbReference>
<keyword evidence="1" id="KW-0472">Membrane</keyword>
<name>A0AAP5IE58_9CYAN</name>
<dbReference type="EMBL" id="JAALHA020000025">
    <property type="protein sequence ID" value="MDR9899579.1"/>
    <property type="molecule type" value="Genomic_DNA"/>
</dbReference>
<feature type="transmembrane region" description="Helical" evidence="1">
    <location>
        <begin position="37"/>
        <end position="57"/>
    </location>
</feature>
<dbReference type="Proteomes" id="UP000667802">
    <property type="component" value="Unassembled WGS sequence"/>
</dbReference>
<proteinExistence type="predicted"/>
<accession>A0AAP5IE58</accession>
<gene>
    <name evidence="2" type="ORF">G7B40_034230</name>
</gene>
<dbReference type="AlphaFoldDB" id="A0AAP5IE58"/>
<reference evidence="3" key="1">
    <citation type="journal article" date="2021" name="Science">
        <title>Hunting the eagle killer: A cyanobacterial neurotoxin causes vacuolar myelinopathy.</title>
        <authorList>
            <person name="Breinlinger S."/>
            <person name="Phillips T.J."/>
            <person name="Haram B.N."/>
            <person name="Mares J."/>
            <person name="Martinez Yerena J.A."/>
            <person name="Hrouzek P."/>
            <person name="Sobotka R."/>
            <person name="Henderson W.M."/>
            <person name="Schmieder P."/>
            <person name="Williams S.M."/>
            <person name="Lauderdale J.D."/>
            <person name="Wilde H.D."/>
            <person name="Gerrin W."/>
            <person name="Kust A."/>
            <person name="Washington J.W."/>
            <person name="Wagner C."/>
            <person name="Geier B."/>
            <person name="Liebeke M."/>
            <person name="Enke H."/>
            <person name="Niedermeyer T.H.J."/>
            <person name="Wilde S.B."/>
        </authorList>
    </citation>
    <scope>NUCLEOTIDE SEQUENCE [LARGE SCALE GENOMIC DNA]</scope>
    <source>
        <strain evidence="3">Thurmond2011</strain>
    </source>
</reference>
<evidence type="ECO:0000256" key="1">
    <source>
        <dbReference type="SAM" id="Phobius"/>
    </source>
</evidence>
<organism evidence="2 3">
    <name type="scientific">Aetokthonos hydrillicola Thurmond2011</name>
    <dbReference type="NCBI Taxonomy" id="2712845"/>
    <lineage>
        <taxon>Bacteria</taxon>
        <taxon>Bacillati</taxon>
        <taxon>Cyanobacteriota</taxon>
        <taxon>Cyanophyceae</taxon>
        <taxon>Nostocales</taxon>
        <taxon>Hapalosiphonaceae</taxon>
        <taxon>Aetokthonos</taxon>
    </lineage>
</organism>
<evidence type="ECO:0000313" key="2">
    <source>
        <dbReference type="EMBL" id="MDR9899579.1"/>
    </source>
</evidence>
<evidence type="ECO:0000313" key="3">
    <source>
        <dbReference type="Proteomes" id="UP000667802"/>
    </source>
</evidence>
<comment type="caution">
    <text evidence="2">The sequence shown here is derived from an EMBL/GenBank/DDBJ whole genome shotgun (WGS) entry which is preliminary data.</text>
</comment>
<protein>
    <submittedName>
        <fullName evidence="2">Uncharacterized protein</fullName>
    </submittedName>
</protein>
<keyword evidence="3" id="KW-1185">Reference proteome</keyword>